<dbReference type="Proteomes" id="UP000218890">
    <property type="component" value="Chromosome"/>
</dbReference>
<dbReference type="RefSeq" id="WP_096409518.1">
    <property type="nucleotide sequence ID" value="NZ_AP017372.2"/>
</dbReference>
<dbReference type="KEGG" id="hhk:HH1059_14000"/>
<evidence type="ECO:0000313" key="1">
    <source>
        <dbReference type="EMBL" id="BAU58144.1"/>
    </source>
</evidence>
<protein>
    <submittedName>
        <fullName evidence="1">Uncharacterized protein</fullName>
    </submittedName>
</protein>
<organism evidence="1 3">
    <name type="scientific">Halorhodospira halochloris</name>
    <name type="common">Ectothiorhodospira halochloris</name>
    <dbReference type="NCBI Taxonomy" id="1052"/>
    <lineage>
        <taxon>Bacteria</taxon>
        <taxon>Pseudomonadati</taxon>
        <taxon>Pseudomonadota</taxon>
        <taxon>Gammaproteobacteria</taxon>
        <taxon>Chromatiales</taxon>
        <taxon>Ectothiorhodospiraceae</taxon>
        <taxon>Halorhodospira</taxon>
    </lineage>
</organism>
<name>A0A0X8XA24_HALHR</name>
<reference evidence="3" key="1">
    <citation type="submission" date="2016-02" db="EMBL/GenBank/DDBJ databases">
        <title>Halorhodospira halochloris DSM-1059 complete genome sequence.</title>
        <authorList>
            <person name="Tsukatani Y."/>
        </authorList>
    </citation>
    <scope>NUCLEOTIDE SEQUENCE [LARGE SCALE GENOMIC DNA]</scope>
    <source>
        <strain evidence="3">DSM-1059</strain>
    </source>
</reference>
<proteinExistence type="predicted"/>
<gene>
    <name evidence="2" type="ORF">HH1059_14000</name>
    <name evidence="1" type="ORF">HH1059_14390</name>
</gene>
<dbReference type="KEGG" id="hhk:HH1059_14390"/>
<sequence length="85" mass="9796">MSQSERQQRLRKKRQQQGQVRLELTVDAAIRDSLDNFKEELGLGSRSEVIDALVRSYTGSDQALDCVEERRNIDIRDADIPNHQV</sequence>
<keyword evidence="3" id="KW-1185">Reference proteome</keyword>
<dbReference type="EMBL" id="AP017372">
    <property type="protein sequence ID" value="BAU58144.1"/>
    <property type="molecule type" value="Genomic_DNA"/>
</dbReference>
<dbReference type="AlphaFoldDB" id="A0A0X8XA24"/>
<reference evidence="1" key="2">
    <citation type="submission" date="2016-02" db="EMBL/GenBank/DDBJ databases">
        <title>Halorhodospira halochloris DSM-1059 complete genome, version 2.</title>
        <authorList>
            <person name="Tsukatani Y."/>
        </authorList>
    </citation>
    <scope>NUCLEOTIDE SEQUENCE</scope>
    <source>
        <strain evidence="1">DSM 1059</strain>
    </source>
</reference>
<evidence type="ECO:0000313" key="2">
    <source>
        <dbReference type="EMBL" id="BBE11073.1"/>
    </source>
</evidence>
<accession>A0A0X8XA24</accession>
<dbReference type="EMBL" id="AP017372">
    <property type="protein sequence ID" value="BBE11073.1"/>
    <property type="molecule type" value="Genomic_DNA"/>
</dbReference>
<evidence type="ECO:0000313" key="3">
    <source>
        <dbReference type="Proteomes" id="UP000218890"/>
    </source>
</evidence>